<feature type="non-terminal residue" evidence="1">
    <location>
        <position position="1"/>
    </location>
</feature>
<dbReference type="EMBL" id="JAULSX010000011">
    <property type="protein sequence ID" value="KAK3485040.1"/>
    <property type="molecule type" value="Genomic_DNA"/>
</dbReference>
<accession>A0AAJ0HYQ5</accession>
<keyword evidence="2" id="KW-1185">Reference proteome</keyword>
<sequence length="49" mass="5988">YKYSDYIINFLRNISHVYYQLPLLSYNLNIIILRPRKAKDEPCITRNIK</sequence>
<dbReference type="RefSeq" id="XP_062688047.1">
    <property type="nucleotide sequence ID" value="XM_062835618.1"/>
</dbReference>
<dbReference type="Proteomes" id="UP001285908">
    <property type="component" value="Unassembled WGS sequence"/>
</dbReference>
<proteinExistence type="predicted"/>
<dbReference type="GeneID" id="87873240"/>
<evidence type="ECO:0000313" key="1">
    <source>
        <dbReference type="EMBL" id="KAK3485040.1"/>
    </source>
</evidence>
<protein>
    <submittedName>
        <fullName evidence="1">Uncharacterized protein</fullName>
    </submittedName>
</protein>
<comment type="caution">
    <text evidence="1">The sequence shown here is derived from an EMBL/GenBank/DDBJ whole genome shotgun (WGS) entry which is preliminary data.</text>
</comment>
<name>A0AAJ0HYQ5_9PEZI</name>
<evidence type="ECO:0000313" key="2">
    <source>
        <dbReference type="Proteomes" id="UP001285908"/>
    </source>
</evidence>
<organism evidence="1 2">
    <name type="scientific">Neurospora hispaniola</name>
    <dbReference type="NCBI Taxonomy" id="588809"/>
    <lineage>
        <taxon>Eukaryota</taxon>
        <taxon>Fungi</taxon>
        <taxon>Dikarya</taxon>
        <taxon>Ascomycota</taxon>
        <taxon>Pezizomycotina</taxon>
        <taxon>Sordariomycetes</taxon>
        <taxon>Sordariomycetidae</taxon>
        <taxon>Sordariales</taxon>
        <taxon>Sordariaceae</taxon>
        <taxon>Neurospora</taxon>
    </lineage>
</organism>
<reference evidence="1 2" key="1">
    <citation type="journal article" date="2023" name="Mol. Phylogenet. Evol.">
        <title>Genome-scale phylogeny and comparative genomics of the fungal order Sordariales.</title>
        <authorList>
            <person name="Hensen N."/>
            <person name="Bonometti L."/>
            <person name="Westerberg I."/>
            <person name="Brannstrom I.O."/>
            <person name="Guillou S."/>
            <person name="Cros-Aarteil S."/>
            <person name="Calhoun S."/>
            <person name="Haridas S."/>
            <person name="Kuo A."/>
            <person name="Mondo S."/>
            <person name="Pangilinan J."/>
            <person name="Riley R."/>
            <person name="LaButti K."/>
            <person name="Andreopoulos B."/>
            <person name="Lipzen A."/>
            <person name="Chen C."/>
            <person name="Yan M."/>
            <person name="Daum C."/>
            <person name="Ng V."/>
            <person name="Clum A."/>
            <person name="Steindorff A."/>
            <person name="Ohm R.A."/>
            <person name="Martin F."/>
            <person name="Silar P."/>
            <person name="Natvig D.O."/>
            <person name="Lalanne C."/>
            <person name="Gautier V."/>
            <person name="Ament-Velasquez S.L."/>
            <person name="Kruys A."/>
            <person name="Hutchinson M.I."/>
            <person name="Powell A.J."/>
            <person name="Barry K."/>
            <person name="Miller A.N."/>
            <person name="Grigoriev I.V."/>
            <person name="Debuchy R."/>
            <person name="Gladieux P."/>
            <person name="Hiltunen Thoren M."/>
            <person name="Johannesson H."/>
        </authorList>
    </citation>
    <scope>NUCLEOTIDE SEQUENCE [LARGE SCALE GENOMIC DNA]</scope>
    <source>
        <strain evidence="1 2">FGSC 10403</strain>
    </source>
</reference>
<dbReference type="AlphaFoldDB" id="A0AAJ0HYQ5"/>
<gene>
    <name evidence="1" type="ORF">B0T23DRAFT_327435</name>
</gene>